<evidence type="ECO:0000313" key="2">
    <source>
        <dbReference type="EMBL" id="PSN73050.1"/>
    </source>
</evidence>
<reference evidence="2 3" key="1">
    <citation type="journal article" date="2018" name="Front. Microbiol.">
        <title>Genome-Wide Analysis of Corynespora cassiicola Leaf Fall Disease Putative Effectors.</title>
        <authorList>
            <person name="Lopez D."/>
            <person name="Ribeiro S."/>
            <person name="Label P."/>
            <person name="Fumanal B."/>
            <person name="Venisse J.S."/>
            <person name="Kohler A."/>
            <person name="de Oliveira R.R."/>
            <person name="Labutti K."/>
            <person name="Lipzen A."/>
            <person name="Lail K."/>
            <person name="Bauer D."/>
            <person name="Ohm R.A."/>
            <person name="Barry K.W."/>
            <person name="Spatafora J."/>
            <person name="Grigoriev I.V."/>
            <person name="Martin F.M."/>
            <person name="Pujade-Renaud V."/>
        </authorList>
    </citation>
    <scope>NUCLEOTIDE SEQUENCE [LARGE SCALE GENOMIC DNA]</scope>
    <source>
        <strain evidence="2 3">Philippines</strain>
    </source>
</reference>
<evidence type="ECO:0008006" key="4">
    <source>
        <dbReference type="Google" id="ProtNLM"/>
    </source>
</evidence>
<name>A0A2T2P5V4_CORCC</name>
<gene>
    <name evidence="2" type="ORF">BS50DRAFT_568639</name>
</gene>
<keyword evidence="1" id="KW-0732">Signal</keyword>
<keyword evidence="3" id="KW-1185">Reference proteome</keyword>
<sequence length="161" mass="17734">MISIKSLSLIALAQLVIARPGPLPPFQVTNLYTFEPSGRPGNANVYRVSFNVTDPSDSSSTYCETNWGITEATTGYPSNYVANCTDPSWAFKFVGYVNYYDFDLDVQHSSKKHGKKVTKYAKGVVDDTIIQCSHAASGFSVCNQRDGVAFPLPVYDVKKEK</sequence>
<evidence type="ECO:0000256" key="1">
    <source>
        <dbReference type="SAM" id="SignalP"/>
    </source>
</evidence>
<feature type="signal peptide" evidence="1">
    <location>
        <begin position="1"/>
        <end position="18"/>
    </location>
</feature>
<dbReference type="AlphaFoldDB" id="A0A2T2P5V4"/>
<dbReference type="OrthoDB" id="5226619at2759"/>
<evidence type="ECO:0000313" key="3">
    <source>
        <dbReference type="Proteomes" id="UP000240883"/>
    </source>
</evidence>
<accession>A0A2T2P5V4</accession>
<organism evidence="2 3">
    <name type="scientific">Corynespora cassiicola Philippines</name>
    <dbReference type="NCBI Taxonomy" id="1448308"/>
    <lineage>
        <taxon>Eukaryota</taxon>
        <taxon>Fungi</taxon>
        <taxon>Dikarya</taxon>
        <taxon>Ascomycota</taxon>
        <taxon>Pezizomycotina</taxon>
        <taxon>Dothideomycetes</taxon>
        <taxon>Pleosporomycetidae</taxon>
        <taxon>Pleosporales</taxon>
        <taxon>Corynesporascaceae</taxon>
        <taxon>Corynespora</taxon>
    </lineage>
</organism>
<proteinExistence type="predicted"/>
<feature type="chain" id="PRO_5015598569" description="AA1-like domain-containing protein" evidence="1">
    <location>
        <begin position="19"/>
        <end position="161"/>
    </location>
</feature>
<protein>
    <recommendedName>
        <fullName evidence="4">AA1-like domain-containing protein</fullName>
    </recommendedName>
</protein>
<dbReference type="EMBL" id="KZ678129">
    <property type="protein sequence ID" value="PSN73050.1"/>
    <property type="molecule type" value="Genomic_DNA"/>
</dbReference>
<dbReference type="Proteomes" id="UP000240883">
    <property type="component" value="Unassembled WGS sequence"/>
</dbReference>